<dbReference type="EMBL" id="CM001219">
    <property type="protein sequence ID" value="KEH33722.1"/>
    <property type="molecule type" value="Genomic_DNA"/>
</dbReference>
<proteinExistence type="predicted"/>
<accession>A0A072UVS6</accession>
<protein>
    <submittedName>
        <fullName evidence="1 2">Uncharacterized protein</fullName>
    </submittedName>
</protein>
<evidence type="ECO:0000313" key="3">
    <source>
        <dbReference type="Proteomes" id="UP000002051"/>
    </source>
</evidence>
<reference evidence="1 3" key="1">
    <citation type="journal article" date="2011" name="Nature">
        <title>The Medicago genome provides insight into the evolution of rhizobial symbioses.</title>
        <authorList>
            <person name="Young N.D."/>
            <person name="Debelle F."/>
            <person name="Oldroyd G.E."/>
            <person name="Geurts R."/>
            <person name="Cannon S.B."/>
            <person name="Udvardi M.K."/>
            <person name="Benedito V.A."/>
            <person name="Mayer K.F."/>
            <person name="Gouzy J."/>
            <person name="Schoof H."/>
            <person name="Van de Peer Y."/>
            <person name="Proost S."/>
            <person name="Cook D.R."/>
            <person name="Meyers B.C."/>
            <person name="Spannagl M."/>
            <person name="Cheung F."/>
            <person name="De Mita S."/>
            <person name="Krishnakumar V."/>
            <person name="Gundlach H."/>
            <person name="Zhou S."/>
            <person name="Mudge J."/>
            <person name="Bharti A.K."/>
            <person name="Murray J.D."/>
            <person name="Naoumkina M.A."/>
            <person name="Rosen B."/>
            <person name="Silverstein K.A."/>
            <person name="Tang H."/>
            <person name="Rombauts S."/>
            <person name="Zhao P.X."/>
            <person name="Zhou P."/>
            <person name="Barbe V."/>
            <person name="Bardou P."/>
            <person name="Bechner M."/>
            <person name="Bellec A."/>
            <person name="Berger A."/>
            <person name="Berges H."/>
            <person name="Bidwell S."/>
            <person name="Bisseling T."/>
            <person name="Choisne N."/>
            <person name="Couloux A."/>
            <person name="Denny R."/>
            <person name="Deshpande S."/>
            <person name="Dai X."/>
            <person name="Doyle J.J."/>
            <person name="Dudez A.M."/>
            <person name="Farmer A.D."/>
            <person name="Fouteau S."/>
            <person name="Franken C."/>
            <person name="Gibelin C."/>
            <person name="Gish J."/>
            <person name="Goldstein S."/>
            <person name="Gonzalez A.J."/>
            <person name="Green P.J."/>
            <person name="Hallab A."/>
            <person name="Hartog M."/>
            <person name="Hua A."/>
            <person name="Humphray S.J."/>
            <person name="Jeong D.H."/>
            <person name="Jing Y."/>
            <person name="Jocker A."/>
            <person name="Kenton S.M."/>
            <person name="Kim D.J."/>
            <person name="Klee K."/>
            <person name="Lai H."/>
            <person name="Lang C."/>
            <person name="Lin S."/>
            <person name="Macmil S.L."/>
            <person name="Magdelenat G."/>
            <person name="Matthews L."/>
            <person name="McCorrison J."/>
            <person name="Monaghan E.L."/>
            <person name="Mun J.H."/>
            <person name="Najar F.Z."/>
            <person name="Nicholson C."/>
            <person name="Noirot C."/>
            <person name="O'Bleness M."/>
            <person name="Paule C.R."/>
            <person name="Poulain J."/>
            <person name="Prion F."/>
            <person name="Qin B."/>
            <person name="Qu C."/>
            <person name="Retzel E.F."/>
            <person name="Riddle C."/>
            <person name="Sallet E."/>
            <person name="Samain S."/>
            <person name="Samson N."/>
            <person name="Sanders I."/>
            <person name="Saurat O."/>
            <person name="Scarpelli C."/>
            <person name="Schiex T."/>
            <person name="Segurens B."/>
            <person name="Severin A.J."/>
            <person name="Sherrier D.J."/>
            <person name="Shi R."/>
            <person name="Sims S."/>
            <person name="Singer S.R."/>
            <person name="Sinharoy S."/>
            <person name="Sterck L."/>
            <person name="Viollet A."/>
            <person name="Wang B.B."/>
            <person name="Wang K."/>
            <person name="Wang M."/>
            <person name="Wang X."/>
            <person name="Warfsmann J."/>
            <person name="Weissenbach J."/>
            <person name="White D.D."/>
            <person name="White J.D."/>
            <person name="Wiley G.B."/>
            <person name="Wincker P."/>
            <person name="Xing Y."/>
            <person name="Yang L."/>
            <person name="Yao Z."/>
            <person name="Ying F."/>
            <person name="Zhai J."/>
            <person name="Zhou L."/>
            <person name="Zuber A."/>
            <person name="Denarie J."/>
            <person name="Dixon R.A."/>
            <person name="May G.D."/>
            <person name="Schwartz D.C."/>
            <person name="Rogers J."/>
            <person name="Quetier F."/>
            <person name="Town C.D."/>
            <person name="Roe B.A."/>
        </authorList>
    </citation>
    <scope>NUCLEOTIDE SEQUENCE [LARGE SCALE GENOMIC DNA]</scope>
    <source>
        <strain evidence="1">A17</strain>
        <strain evidence="2 3">cv. Jemalong A17</strain>
    </source>
</reference>
<name>A0A072UVS6_MEDTR</name>
<organism evidence="1 3">
    <name type="scientific">Medicago truncatula</name>
    <name type="common">Barrel medic</name>
    <name type="synonym">Medicago tribuloides</name>
    <dbReference type="NCBI Taxonomy" id="3880"/>
    <lineage>
        <taxon>Eukaryota</taxon>
        <taxon>Viridiplantae</taxon>
        <taxon>Streptophyta</taxon>
        <taxon>Embryophyta</taxon>
        <taxon>Tracheophyta</taxon>
        <taxon>Spermatophyta</taxon>
        <taxon>Magnoliopsida</taxon>
        <taxon>eudicotyledons</taxon>
        <taxon>Gunneridae</taxon>
        <taxon>Pentapetalae</taxon>
        <taxon>rosids</taxon>
        <taxon>fabids</taxon>
        <taxon>Fabales</taxon>
        <taxon>Fabaceae</taxon>
        <taxon>Papilionoideae</taxon>
        <taxon>50 kb inversion clade</taxon>
        <taxon>NPAAA clade</taxon>
        <taxon>Hologalegina</taxon>
        <taxon>IRL clade</taxon>
        <taxon>Trifolieae</taxon>
        <taxon>Medicago</taxon>
    </lineage>
</organism>
<dbReference type="EnsemblPlants" id="KEH33722">
    <property type="protein sequence ID" value="KEH33722"/>
    <property type="gene ID" value="MTR_3g451380"/>
</dbReference>
<evidence type="ECO:0000313" key="1">
    <source>
        <dbReference type="EMBL" id="KEH33722.1"/>
    </source>
</evidence>
<gene>
    <name evidence="1" type="ordered locus">MTR_3g451380</name>
</gene>
<reference evidence="1 3" key="2">
    <citation type="journal article" date="2014" name="BMC Genomics">
        <title>An improved genome release (version Mt4.0) for the model legume Medicago truncatula.</title>
        <authorList>
            <person name="Tang H."/>
            <person name="Krishnakumar V."/>
            <person name="Bidwell S."/>
            <person name="Rosen B."/>
            <person name="Chan A."/>
            <person name="Zhou S."/>
            <person name="Gentzbittel L."/>
            <person name="Childs K.L."/>
            <person name="Yandell M."/>
            <person name="Gundlach H."/>
            <person name="Mayer K.F."/>
            <person name="Schwartz D.C."/>
            <person name="Town C.D."/>
        </authorList>
    </citation>
    <scope>GENOME REANNOTATION</scope>
    <source>
        <strain evidence="1">A17</strain>
        <strain evidence="2 3">cv. Jemalong A17</strain>
    </source>
</reference>
<dbReference type="AlphaFoldDB" id="A0A072UVS6"/>
<reference evidence="2" key="3">
    <citation type="submission" date="2015-04" db="UniProtKB">
        <authorList>
            <consortium name="EnsemblPlants"/>
        </authorList>
    </citation>
    <scope>IDENTIFICATION</scope>
    <source>
        <strain evidence="2">cv. Jemalong A17</strain>
    </source>
</reference>
<sequence length="202" mass="22251">MDVCQGLNPSISLVFSGQTFFTSVTSAQAAQAQSELQKICRQKGSAPRFSPRGVAPGKRFAMSAFATASAPGFFPHKRPFCQGFCPFDRDFAPGKRLLASAVRIIKVIKYKILLGLCVSIDTPLYYTEVEKQGVSCLCWKKWYQSRPLLVRCGSGTNQAKAGGHVKPEADEGVEWYDSTRVGMNIGWIESWSKRKRIGADSV</sequence>
<dbReference type="PaxDb" id="3880-AES70620"/>
<dbReference type="HOGENOM" id="CLU_1356479_0_0_1"/>
<keyword evidence="3" id="KW-1185">Reference proteome</keyword>
<dbReference type="Proteomes" id="UP000002051">
    <property type="component" value="Chromosome 3"/>
</dbReference>
<evidence type="ECO:0000313" key="2">
    <source>
        <dbReference type="EnsemblPlants" id="KEH33722"/>
    </source>
</evidence>